<proteinExistence type="predicted"/>
<evidence type="ECO:0000313" key="2">
    <source>
        <dbReference type="EMBL" id="QBZ81323.1"/>
    </source>
</evidence>
<gene>
    <name evidence="2" type="ORF">pclt_cds_734d</name>
</gene>
<reference evidence="2" key="1">
    <citation type="journal article" date="2019" name="Front. Microbiol.">
        <title>Pandoravirus Celtis Illustrates the Microevolution Processes at Work in the Giant Pandoraviridae Genomes.</title>
        <authorList>
            <person name="Legendre M."/>
            <person name="Alempic J.M."/>
            <person name="Philippe N."/>
            <person name="Lartigue A."/>
            <person name="Jeudy S."/>
            <person name="Poirot O."/>
            <person name="Ta N.T."/>
            <person name="Nin S."/>
            <person name="Coute Y."/>
            <person name="Abergel C."/>
            <person name="Claverie J.M."/>
        </authorList>
    </citation>
    <scope>NUCLEOTIDE SEQUENCE</scope>
</reference>
<dbReference type="Proteomes" id="UP001237152">
    <property type="component" value="Segment"/>
</dbReference>
<accession>A0A4D6EJ16</accession>
<feature type="compositionally biased region" description="Polar residues" evidence="1">
    <location>
        <begin position="17"/>
        <end position="35"/>
    </location>
</feature>
<feature type="region of interest" description="Disordered" evidence="1">
    <location>
        <begin position="73"/>
        <end position="101"/>
    </location>
</feature>
<sequence length="150" mass="15972">MVALHPHQGSQARPPDRTQTPGDNDNSRLATTSVTRGDGDPDVTAIAHTPDVEFGSDMDQAIIQSQYEHWIESRRAQTATKGAAANQKDGDSGGGDHGAQDDTVNCHPRGLSDTDDFWQTLIAQATTMTTTTMTVVVSTAMKTISTATTM</sequence>
<evidence type="ECO:0000313" key="3">
    <source>
        <dbReference type="Proteomes" id="UP001237152"/>
    </source>
</evidence>
<feature type="region of interest" description="Disordered" evidence="1">
    <location>
        <begin position="1"/>
        <end position="52"/>
    </location>
</feature>
<organism evidence="2 3">
    <name type="scientific">Pandoravirus celtis</name>
    <dbReference type="NCBI Taxonomy" id="2568002"/>
    <lineage>
        <taxon>Viruses</taxon>
        <taxon>Pandoravirus</taxon>
    </lineage>
</organism>
<protein>
    <submittedName>
        <fullName evidence="2">Uncharacterized protein</fullName>
    </submittedName>
</protein>
<dbReference type="EMBL" id="MK174290">
    <property type="protein sequence ID" value="QBZ81323.1"/>
    <property type="molecule type" value="Genomic_DNA"/>
</dbReference>
<evidence type="ECO:0000256" key="1">
    <source>
        <dbReference type="SAM" id="MobiDB-lite"/>
    </source>
</evidence>
<name>A0A4D6EJ16_9VIRU</name>